<dbReference type="SUPFAM" id="SSF103039">
    <property type="entry name" value="CheC-like"/>
    <property type="match status" value="2"/>
</dbReference>
<dbReference type="Gene3D" id="3.40.1550.10">
    <property type="entry name" value="CheC-like"/>
    <property type="match status" value="2"/>
</dbReference>
<dbReference type="EMBL" id="JBHSDJ010000132">
    <property type="protein sequence ID" value="MFC4249342.1"/>
    <property type="molecule type" value="Genomic_DNA"/>
</dbReference>
<reference evidence="4 5" key="1">
    <citation type="journal article" date="2014" name="Int. J. Syst. Evol. Microbiol.">
        <title>Complete genome sequence of Corynebacterium casei LMG S-19264T (=DSM 44701T), isolated from a smear-ripened cheese.</title>
        <authorList>
            <consortium name="US DOE Joint Genome Institute (JGI-PGF)"/>
            <person name="Walter F."/>
            <person name="Albersmeier A."/>
            <person name="Kalinowski J."/>
            <person name="Ruckert C."/>
        </authorList>
    </citation>
    <scope>NUCLEOTIDE SEQUENCE [LARGE SCALE GENOMIC DNA]</scope>
    <source>
        <strain evidence="4 5">IBRC-M 10912</strain>
    </source>
</reference>
<dbReference type="Proteomes" id="UP001595821">
    <property type="component" value="Unassembled WGS sequence"/>
</dbReference>
<keyword evidence="2" id="KW-0378">Hydrolase</keyword>
<gene>
    <name evidence="4" type="ORF">ACFOZ7_20825</name>
</gene>
<dbReference type="GeneID" id="71855755"/>
<organism evidence="4 5">
    <name type="scientific">Natribaculum luteum</name>
    <dbReference type="NCBI Taxonomy" id="1586232"/>
    <lineage>
        <taxon>Archaea</taxon>
        <taxon>Methanobacteriati</taxon>
        <taxon>Methanobacteriota</taxon>
        <taxon>Stenosarchaea group</taxon>
        <taxon>Halobacteria</taxon>
        <taxon>Halobacteriales</taxon>
        <taxon>Natrialbaceae</taxon>
        <taxon>Natribaculum</taxon>
    </lineage>
</organism>
<dbReference type="Pfam" id="PF04509">
    <property type="entry name" value="CheC"/>
    <property type="match status" value="2"/>
</dbReference>
<sequence>MKLDVNALGTFYRIAREGAGLAAGRLTRMTGVDTRVGVTKLNFMRGKEIRRDFEDGTEKVGVRVELSGGLEGHSVMVFDRDSALRIVKTLLSESDAEEFDEMNKSATTEVGHIMNSGFIDGWADVLETVIDVSTPEFVEGRSVELFFGDGNEMPDEDDLALLFQSHIEAVGTEIAFSHYLFPEHDSMASLLDRLRTSGGIEYDKLDGFDRMAQQGAEEVANTATTLTGIETSVEIRRLNFLSLEAIPQEVADRMLVGIAFEFEGIPSGYLLFLFDEESAHEIVDAMVPMESDEEGFDEMEKSAIKELGNIMASGFLDGWANVLDTTIDHSTPEFIHDLGAAAVDPVIIQLGENQDFAFVFDTVVVADGREFDCEIYAIPDEDDLERALNDLDVDRVGDTPTTAEFQEVENTSGDS</sequence>
<protein>
    <submittedName>
        <fullName evidence="4">Chemotaxis protein CheC</fullName>
    </submittedName>
</protein>
<dbReference type="AlphaFoldDB" id="A0ABD5P4T6"/>
<evidence type="ECO:0000313" key="4">
    <source>
        <dbReference type="EMBL" id="MFC4249342.1"/>
    </source>
</evidence>
<dbReference type="InterPro" id="IPR050992">
    <property type="entry name" value="CheZ_family_phosphatases"/>
</dbReference>
<evidence type="ECO:0000313" key="5">
    <source>
        <dbReference type="Proteomes" id="UP001595821"/>
    </source>
</evidence>
<dbReference type="PANTHER" id="PTHR43693:SF1">
    <property type="entry name" value="PROTEIN PHOSPHATASE CHEZ"/>
    <property type="match status" value="1"/>
</dbReference>
<dbReference type="GO" id="GO:0016787">
    <property type="term" value="F:hydrolase activity"/>
    <property type="evidence" value="ECO:0007669"/>
    <property type="project" value="UniProtKB-KW"/>
</dbReference>
<name>A0ABD5P4T6_9EURY</name>
<feature type="domain" description="CheC-like protein" evidence="3">
    <location>
        <begin position="299"/>
        <end position="335"/>
    </location>
</feature>
<dbReference type="GO" id="GO:0006935">
    <property type="term" value="P:chemotaxis"/>
    <property type="evidence" value="ECO:0007669"/>
    <property type="project" value="UniProtKB-KW"/>
</dbReference>
<evidence type="ECO:0000256" key="2">
    <source>
        <dbReference type="ARBA" id="ARBA00022801"/>
    </source>
</evidence>
<dbReference type="PANTHER" id="PTHR43693">
    <property type="entry name" value="PROTEIN PHOSPHATASE CHEZ"/>
    <property type="match status" value="1"/>
</dbReference>
<keyword evidence="1" id="KW-0145">Chemotaxis</keyword>
<accession>A0ABD5P4T6</accession>
<dbReference type="InterPro" id="IPR007597">
    <property type="entry name" value="CheC"/>
</dbReference>
<feature type="domain" description="CheC-like protein" evidence="3">
    <location>
        <begin position="102"/>
        <end position="138"/>
    </location>
</feature>
<dbReference type="RefSeq" id="WP_246970668.1">
    <property type="nucleotide sequence ID" value="NZ_CP095397.1"/>
</dbReference>
<comment type="caution">
    <text evidence="4">The sequence shown here is derived from an EMBL/GenBank/DDBJ whole genome shotgun (WGS) entry which is preliminary data.</text>
</comment>
<evidence type="ECO:0000259" key="3">
    <source>
        <dbReference type="Pfam" id="PF04509"/>
    </source>
</evidence>
<dbReference type="CDD" id="cd17911">
    <property type="entry name" value="CheC_ClassIII"/>
    <property type="match status" value="2"/>
</dbReference>
<proteinExistence type="predicted"/>
<evidence type="ECO:0000256" key="1">
    <source>
        <dbReference type="ARBA" id="ARBA00022500"/>
    </source>
</evidence>
<dbReference type="InterPro" id="IPR028976">
    <property type="entry name" value="CheC-like_sf"/>
</dbReference>